<sequence length="148" mass="16965">MILDFSTNPGLAPNLTSNFISLIPGFIRNNNTEFTLPAGLYKYEVRLIGYFSKEDPKNGISLTTYVNDNKYSIHYYGSNSRIGYSAGGNSVNQNYTGFIKSDFLELTEPSKIKFEVSNYSPHNFRVRHYVTLSNQYSFRSVILFQRIK</sequence>
<accession>A0ABX7XCP9</accession>
<evidence type="ECO:0000313" key="1">
    <source>
        <dbReference type="EMBL" id="QTV05647.1"/>
    </source>
</evidence>
<gene>
    <name evidence="1" type="ORF">J9309_12890</name>
</gene>
<keyword evidence="2" id="KW-1185">Reference proteome</keyword>
<dbReference type="Proteomes" id="UP000672011">
    <property type="component" value="Chromosome"/>
</dbReference>
<reference evidence="1 2" key="1">
    <citation type="journal article" date="2021" name="Int. J. Syst. Evol. Microbiol.">
        <title>Faecalibacter bovis sp. nov., isolated from cow faeces.</title>
        <authorList>
            <person name="Li F."/>
            <person name="Zhao W."/>
            <person name="Hong Q."/>
            <person name="Shao Q."/>
            <person name="Song J."/>
            <person name="Yang S."/>
        </authorList>
    </citation>
    <scope>NUCLEOTIDE SEQUENCE [LARGE SCALE GENOMIC DNA]</scope>
    <source>
        <strain evidence="1 2">ZY171143</strain>
    </source>
</reference>
<organism evidence="1 2">
    <name type="scientific">Faecalibacter bovis</name>
    <dbReference type="NCBI Taxonomy" id="2898187"/>
    <lineage>
        <taxon>Bacteria</taxon>
        <taxon>Pseudomonadati</taxon>
        <taxon>Bacteroidota</taxon>
        <taxon>Flavobacteriia</taxon>
        <taxon>Flavobacteriales</taxon>
        <taxon>Weeksellaceae</taxon>
        <taxon>Faecalibacter</taxon>
    </lineage>
</organism>
<proteinExistence type="predicted"/>
<protein>
    <submittedName>
        <fullName evidence="1">Uncharacterized protein</fullName>
    </submittedName>
</protein>
<evidence type="ECO:0000313" key="2">
    <source>
        <dbReference type="Proteomes" id="UP000672011"/>
    </source>
</evidence>
<reference evidence="2" key="2">
    <citation type="submission" date="2021-04" db="EMBL/GenBank/DDBJ databases">
        <title>Taxonomy of Flavobacteriaceae bacterium ZY171143.</title>
        <authorList>
            <person name="Li F."/>
        </authorList>
    </citation>
    <scope>NUCLEOTIDE SEQUENCE [LARGE SCALE GENOMIC DNA]</scope>
    <source>
        <strain evidence="2">ZY171143</strain>
    </source>
</reference>
<dbReference type="EMBL" id="CP072842">
    <property type="protein sequence ID" value="QTV05647.1"/>
    <property type="molecule type" value="Genomic_DNA"/>
</dbReference>
<dbReference type="RefSeq" id="WP_230476291.1">
    <property type="nucleotide sequence ID" value="NZ_CP072842.1"/>
</dbReference>
<name>A0ABX7XCP9_9FLAO</name>